<reference evidence="9" key="1">
    <citation type="submission" date="2023-06" db="EMBL/GenBank/DDBJ databases">
        <title>Genome-scale phylogeny and comparative genomics of the fungal order Sordariales.</title>
        <authorList>
            <consortium name="Lawrence Berkeley National Laboratory"/>
            <person name="Hensen N."/>
            <person name="Bonometti L."/>
            <person name="Westerberg I."/>
            <person name="Brannstrom I.O."/>
            <person name="Guillou S."/>
            <person name="Cros-Aarteil S."/>
            <person name="Calhoun S."/>
            <person name="Haridas S."/>
            <person name="Kuo A."/>
            <person name="Mondo S."/>
            <person name="Pangilinan J."/>
            <person name="Riley R."/>
            <person name="LaButti K."/>
            <person name="Andreopoulos B."/>
            <person name="Lipzen A."/>
            <person name="Chen C."/>
            <person name="Yanf M."/>
            <person name="Daum C."/>
            <person name="Ng V."/>
            <person name="Clum A."/>
            <person name="Steindorff A."/>
            <person name="Ohm R."/>
            <person name="Martin F."/>
            <person name="Silar P."/>
            <person name="Natvig D."/>
            <person name="Lalanne C."/>
            <person name="Gautier V."/>
            <person name="Ament-velasquez S.L."/>
            <person name="Kruys A."/>
            <person name="Hutchinson M.I."/>
            <person name="Powell A.J."/>
            <person name="Barry K."/>
            <person name="Miller A.N."/>
            <person name="Grigoriev I.V."/>
            <person name="Debuchy R."/>
            <person name="Gladieux P."/>
            <person name="Thoren M.H."/>
            <person name="Johannesson H."/>
        </authorList>
    </citation>
    <scope>NUCLEOTIDE SEQUENCE</scope>
    <source>
        <strain evidence="9">SMH3187-1</strain>
    </source>
</reference>
<dbReference type="GO" id="GO:0016020">
    <property type="term" value="C:membrane"/>
    <property type="evidence" value="ECO:0007669"/>
    <property type="project" value="UniProtKB-SubCell"/>
</dbReference>
<feature type="region of interest" description="Disordered" evidence="6">
    <location>
        <begin position="323"/>
        <end position="377"/>
    </location>
</feature>
<feature type="transmembrane region" description="Helical" evidence="7">
    <location>
        <begin position="56"/>
        <end position="79"/>
    </location>
</feature>
<keyword evidence="3 7" id="KW-1133">Transmembrane helix</keyword>
<evidence type="ECO:0000313" key="10">
    <source>
        <dbReference type="Proteomes" id="UP001172155"/>
    </source>
</evidence>
<comment type="similarity">
    <text evidence="5">Belongs to the SAT4 family.</text>
</comment>
<keyword evidence="2 7" id="KW-0812">Transmembrane</keyword>
<evidence type="ECO:0000313" key="9">
    <source>
        <dbReference type="EMBL" id="KAK0744031.1"/>
    </source>
</evidence>
<evidence type="ECO:0000256" key="6">
    <source>
        <dbReference type="SAM" id="MobiDB-lite"/>
    </source>
</evidence>
<feature type="compositionally biased region" description="Basic and acidic residues" evidence="6">
    <location>
        <begin position="326"/>
        <end position="341"/>
    </location>
</feature>
<feature type="transmembrane region" description="Helical" evidence="7">
    <location>
        <begin position="20"/>
        <end position="44"/>
    </location>
</feature>
<dbReference type="Pfam" id="PF20684">
    <property type="entry name" value="Fung_rhodopsin"/>
    <property type="match status" value="1"/>
</dbReference>
<name>A0AA40K2Z8_9PEZI</name>
<keyword evidence="10" id="KW-1185">Reference proteome</keyword>
<feature type="compositionally biased region" description="Polar residues" evidence="6">
    <location>
        <begin position="342"/>
        <end position="361"/>
    </location>
</feature>
<evidence type="ECO:0000256" key="1">
    <source>
        <dbReference type="ARBA" id="ARBA00004141"/>
    </source>
</evidence>
<gene>
    <name evidence="9" type="ORF">B0T18DRAFT_431184</name>
</gene>
<comment type="caution">
    <text evidence="9">The sequence shown here is derived from an EMBL/GenBank/DDBJ whole genome shotgun (WGS) entry which is preliminary data.</text>
</comment>
<dbReference type="Proteomes" id="UP001172155">
    <property type="component" value="Unassembled WGS sequence"/>
</dbReference>
<dbReference type="InterPro" id="IPR049326">
    <property type="entry name" value="Rhodopsin_dom_fungi"/>
</dbReference>
<feature type="domain" description="Rhodopsin" evidence="8">
    <location>
        <begin position="40"/>
        <end position="279"/>
    </location>
</feature>
<accession>A0AA40K2Z8</accession>
<dbReference type="PANTHER" id="PTHR33048">
    <property type="entry name" value="PTH11-LIKE INTEGRAL MEMBRANE PROTEIN (AFU_ORTHOLOGUE AFUA_5G11245)"/>
    <property type="match status" value="1"/>
</dbReference>
<evidence type="ECO:0000259" key="8">
    <source>
        <dbReference type="Pfam" id="PF20684"/>
    </source>
</evidence>
<sequence>MSTTNSAVPLDPARAAESRGYQLTTTLIICPIFAFVLVALRIYTRLVILRKHFWEDLAMVLALICTILMSVSNQLAVVYGSGRHIETISPEDWVEFTKVGIAITQIYSLCHFFLKLSILLQYVRVSVMPLDRRLCHILIALLCTGYTIFIVLRMVRCVPFASQWTPKMPGAKCFFNATWFMFASQAWNMVMDVVILVVPVLVLRHSKAPWLQRVLIGIVLAFGASACIISGFRLQTLYPSTTSKDPSWDKIPSAIYGIIEVNVGIACASVVTLRPLYRRLRDAVTKGKQEVPAKVSDLDAPGRRVLVDRDALALMTGETTQIGSNADREVELGEGVRKGRNSESSVGDKSMSSAGSRTVASEGSGRNVEKERGKWSG</sequence>
<feature type="transmembrane region" description="Helical" evidence="7">
    <location>
        <begin position="214"/>
        <end position="234"/>
    </location>
</feature>
<feature type="transmembrane region" description="Helical" evidence="7">
    <location>
        <begin position="99"/>
        <end position="122"/>
    </location>
</feature>
<feature type="compositionally biased region" description="Basic and acidic residues" evidence="6">
    <location>
        <begin position="367"/>
        <end position="377"/>
    </location>
</feature>
<protein>
    <recommendedName>
        <fullName evidence="8">Rhodopsin domain-containing protein</fullName>
    </recommendedName>
</protein>
<keyword evidence="4 7" id="KW-0472">Membrane</keyword>
<dbReference type="AlphaFoldDB" id="A0AA40K2Z8"/>
<feature type="transmembrane region" description="Helical" evidence="7">
    <location>
        <begin position="134"/>
        <end position="155"/>
    </location>
</feature>
<evidence type="ECO:0000256" key="5">
    <source>
        <dbReference type="ARBA" id="ARBA00038359"/>
    </source>
</evidence>
<organism evidence="9 10">
    <name type="scientific">Schizothecium vesticola</name>
    <dbReference type="NCBI Taxonomy" id="314040"/>
    <lineage>
        <taxon>Eukaryota</taxon>
        <taxon>Fungi</taxon>
        <taxon>Dikarya</taxon>
        <taxon>Ascomycota</taxon>
        <taxon>Pezizomycotina</taxon>
        <taxon>Sordariomycetes</taxon>
        <taxon>Sordariomycetidae</taxon>
        <taxon>Sordariales</taxon>
        <taxon>Schizotheciaceae</taxon>
        <taxon>Schizothecium</taxon>
    </lineage>
</organism>
<proteinExistence type="inferred from homology"/>
<feature type="transmembrane region" description="Helical" evidence="7">
    <location>
        <begin position="175"/>
        <end position="202"/>
    </location>
</feature>
<dbReference type="PANTHER" id="PTHR33048:SF123">
    <property type="entry name" value="INTEGRAL MEMBRANE PROTEIN"/>
    <property type="match status" value="1"/>
</dbReference>
<evidence type="ECO:0000256" key="7">
    <source>
        <dbReference type="SAM" id="Phobius"/>
    </source>
</evidence>
<dbReference type="InterPro" id="IPR052337">
    <property type="entry name" value="SAT4-like"/>
</dbReference>
<evidence type="ECO:0000256" key="3">
    <source>
        <dbReference type="ARBA" id="ARBA00022989"/>
    </source>
</evidence>
<evidence type="ECO:0000256" key="4">
    <source>
        <dbReference type="ARBA" id="ARBA00023136"/>
    </source>
</evidence>
<dbReference type="EMBL" id="JAUKUD010000005">
    <property type="protein sequence ID" value="KAK0744031.1"/>
    <property type="molecule type" value="Genomic_DNA"/>
</dbReference>
<evidence type="ECO:0000256" key="2">
    <source>
        <dbReference type="ARBA" id="ARBA00022692"/>
    </source>
</evidence>
<feature type="transmembrane region" description="Helical" evidence="7">
    <location>
        <begin position="254"/>
        <end position="273"/>
    </location>
</feature>
<comment type="subcellular location">
    <subcellularLocation>
        <location evidence="1">Membrane</location>
        <topology evidence="1">Multi-pass membrane protein</topology>
    </subcellularLocation>
</comment>